<keyword evidence="2" id="KW-1185">Reference proteome</keyword>
<evidence type="ECO:0000313" key="1">
    <source>
        <dbReference type="EMBL" id="MDQ0254664.1"/>
    </source>
</evidence>
<dbReference type="EMBL" id="JAUSUG010000007">
    <property type="protein sequence ID" value="MDQ0254664.1"/>
    <property type="molecule type" value="Genomic_DNA"/>
</dbReference>
<dbReference type="Proteomes" id="UP001230005">
    <property type="component" value="Unassembled WGS sequence"/>
</dbReference>
<organism evidence="1 2">
    <name type="scientific">Evansella vedderi</name>
    <dbReference type="NCBI Taxonomy" id="38282"/>
    <lineage>
        <taxon>Bacteria</taxon>
        <taxon>Bacillati</taxon>
        <taxon>Bacillota</taxon>
        <taxon>Bacilli</taxon>
        <taxon>Bacillales</taxon>
        <taxon>Bacillaceae</taxon>
        <taxon>Evansella</taxon>
    </lineage>
</organism>
<name>A0ABT9ZUW8_9BACI</name>
<proteinExistence type="predicted"/>
<evidence type="ECO:0000313" key="2">
    <source>
        <dbReference type="Proteomes" id="UP001230005"/>
    </source>
</evidence>
<sequence>MNERKAGIKYRRVRPLDGRLLVGYSVNDWKAVKGRKVSIYPRFKETELFVSTIKAAVDTMFPDARKGRVDHYIIESLQTVYRRELSVYEEGVRRLNQLANSMYSKAFHQLGEKGRTRILEKLEETEFFYTLRQHTMEGMFADPKYGGNRNMVGWRLIGFPGAQFHPITHTSRGWKTPGSVSLKGERVRDGNNNLFRR</sequence>
<dbReference type="Pfam" id="PF13618">
    <property type="entry name" value="Gluconate_2-dh3"/>
    <property type="match status" value="1"/>
</dbReference>
<accession>A0ABT9ZUW8</accession>
<evidence type="ECO:0008006" key="3">
    <source>
        <dbReference type="Google" id="ProtNLM"/>
    </source>
</evidence>
<comment type="caution">
    <text evidence="1">The sequence shown here is derived from an EMBL/GenBank/DDBJ whole genome shotgun (WGS) entry which is preliminary data.</text>
</comment>
<protein>
    <recommendedName>
        <fullName evidence="3">Gluconate 2-dehydrogenase subunit 3 family protein</fullName>
    </recommendedName>
</protein>
<reference evidence="1 2" key="1">
    <citation type="submission" date="2023-07" db="EMBL/GenBank/DDBJ databases">
        <title>Genomic Encyclopedia of Type Strains, Phase IV (KMG-IV): sequencing the most valuable type-strain genomes for metagenomic binning, comparative biology and taxonomic classification.</title>
        <authorList>
            <person name="Goeker M."/>
        </authorList>
    </citation>
    <scope>NUCLEOTIDE SEQUENCE [LARGE SCALE GENOMIC DNA]</scope>
    <source>
        <strain evidence="1 2">DSM 9768</strain>
    </source>
</reference>
<dbReference type="RefSeq" id="WP_307324942.1">
    <property type="nucleotide sequence ID" value="NZ_JAUSUG010000007.1"/>
</dbReference>
<dbReference type="InterPro" id="IPR027056">
    <property type="entry name" value="Gluconate_2DH_su3"/>
</dbReference>
<gene>
    <name evidence="1" type="ORF">J2S74_002043</name>
</gene>